<protein>
    <submittedName>
        <fullName evidence="3">DUF2892 domain-containing protein</fullName>
    </submittedName>
</protein>
<feature type="domain" description="Inner membrane protein YgaP-like transmembrane" evidence="2">
    <location>
        <begin position="11"/>
        <end position="69"/>
    </location>
</feature>
<feature type="compositionally biased region" description="Low complexity" evidence="1">
    <location>
        <begin position="97"/>
        <end position="112"/>
    </location>
</feature>
<name>A0A8E2QCC2_9GAMM</name>
<evidence type="ECO:0000256" key="1">
    <source>
        <dbReference type="SAM" id="MobiDB-lite"/>
    </source>
</evidence>
<evidence type="ECO:0000313" key="4">
    <source>
        <dbReference type="Proteomes" id="UP000235881"/>
    </source>
</evidence>
<dbReference type="InterPro" id="IPR021309">
    <property type="entry name" value="YgaP-like_TM"/>
</dbReference>
<dbReference type="AlphaFoldDB" id="A0A8E2QCC2"/>
<accession>A0A8E2QCC2</accession>
<sequence>MNSTSSNRSSQNVHGWERAASLAGGLYLLGKGLRRGGLGGLLQLAMGGMALTRGITGHCEAKRIFNEIDEQAGMAEGTSRYLPLEPSESDRQRLRSNARAATATATVTGNTGLETPAGGSTGLG</sequence>
<dbReference type="EMBL" id="POUK01000006">
    <property type="protein sequence ID" value="PNF75560.1"/>
    <property type="molecule type" value="Genomic_DNA"/>
</dbReference>
<evidence type="ECO:0000259" key="2">
    <source>
        <dbReference type="Pfam" id="PF11127"/>
    </source>
</evidence>
<feature type="region of interest" description="Disordered" evidence="1">
    <location>
        <begin position="76"/>
        <end position="124"/>
    </location>
</feature>
<evidence type="ECO:0000313" key="3">
    <source>
        <dbReference type="EMBL" id="PNF75560.1"/>
    </source>
</evidence>
<comment type="caution">
    <text evidence="3">The sequence shown here is derived from an EMBL/GenBank/DDBJ whole genome shotgun (WGS) entry which is preliminary data.</text>
</comment>
<reference evidence="3 4" key="1">
    <citation type="submission" date="2018-01" db="EMBL/GenBank/DDBJ databases">
        <title>Denitrification phenotypes of diverse strains of Pseudomonas stutzeri.</title>
        <authorList>
            <person name="Milligan D.A."/>
            <person name="Bergaust L."/>
            <person name="Bakken L.R."/>
            <person name="Frostegard A."/>
        </authorList>
    </citation>
    <scope>NUCLEOTIDE SEQUENCE [LARGE SCALE GENOMIC DNA]</scope>
    <source>
        <strain evidence="3 4">DSM 50238</strain>
    </source>
</reference>
<gene>
    <name evidence="3" type="ORF">CXK95_16105</name>
</gene>
<proteinExistence type="predicted"/>
<dbReference type="Pfam" id="PF11127">
    <property type="entry name" value="YgaP-like_TM"/>
    <property type="match status" value="1"/>
</dbReference>
<organism evidence="3 4">
    <name type="scientific">Stutzerimonas degradans</name>
    <dbReference type="NCBI Taxonomy" id="2968968"/>
    <lineage>
        <taxon>Bacteria</taxon>
        <taxon>Pseudomonadati</taxon>
        <taxon>Pseudomonadota</taxon>
        <taxon>Gammaproteobacteria</taxon>
        <taxon>Pseudomonadales</taxon>
        <taxon>Pseudomonadaceae</taxon>
        <taxon>Stutzerimonas</taxon>
    </lineage>
</organism>
<dbReference type="RefSeq" id="WP_102829312.1">
    <property type="nucleotide sequence ID" value="NZ_CP065721.1"/>
</dbReference>
<dbReference type="Proteomes" id="UP000235881">
    <property type="component" value="Unassembled WGS sequence"/>
</dbReference>
<keyword evidence="4" id="KW-1185">Reference proteome</keyword>